<dbReference type="AlphaFoldDB" id="A0A286RDV0"/>
<dbReference type="EMBL" id="CP018477">
    <property type="protein sequence ID" value="ASV74141.1"/>
    <property type="molecule type" value="Genomic_DNA"/>
</dbReference>
<dbReference type="RefSeq" id="WP_095414548.1">
    <property type="nucleotide sequence ID" value="NZ_CP018477.1"/>
</dbReference>
<proteinExistence type="predicted"/>
<protein>
    <submittedName>
        <fullName evidence="2">Uncharacterized protein</fullName>
    </submittedName>
</protein>
<feature type="region of interest" description="Disordered" evidence="1">
    <location>
        <begin position="67"/>
        <end position="121"/>
    </location>
</feature>
<accession>A0A286RDV0</accession>
<sequence>MHNFPTTGRREKPAAISNRGFGTYVAALVENLVAAIELIPTLEDKKARPREENPQLCERNEHFEQQLAPIHKATPAWGSLSSGIVTPKNSLPKGDKKRKKDRQAGHGQHLRSPFPPKAIDHFQPQTLEYCSDCSGKPAASQSNPELFQ</sequence>
<reference evidence="2 3" key="1">
    <citation type="journal article" name="Front. Microbiol.">
        <title>Sugar Metabolism of the First Thermophilic Planctomycete Thermogutta terrifontis: Comparative Genomic and Transcriptomic Approaches.</title>
        <authorList>
            <person name="Elcheninov A.G."/>
            <person name="Menzel P."/>
            <person name="Gudbergsdottir S.R."/>
            <person name="Slesarev A.I."/>
            <person name="Kadnikov V.V."/>
            <person name="Krogh A."/>
            <person name="Bonch-Osmolovskaya E.A."/>
            <person name="Peng X."/>
            <person name="Kublanov I.V."/>
        </authorList>
    </citation>
    <scope>NUCLEOTIDE SEQUENCE [LARGE SCALE GENOMIC DNA]</scope>
    <source>
        <strain evidence="2 3">R1</strain>
    </source>
</reference>
<feature type="compositionally biased region" description="Polar residues" evidence="1">
    <location>
        <begin position="79"/>
        <end position="89"/>
    </location>
</feature>
<dbReference type="Proteomes" id="UP000215086">
    <property type="component" value="Chromosome"/>
</dbReference>
<evidence type="ECO:0000313" key="3">
    <source>
        <dbReference type="Proteomes" id="UP000215086"/>
    </source>
</evidence>
<name>A0A286RDV0_9BACT</name>
<gene>
    <name evidence="2" type="ORF">THTE_1539</name>
</gene>
<keyword evidence="3" id="KW-1185">Reference proteome</keyword>
<evidence type="ECO:0000256" key="1">
    <source>
        <dbReference type="SAM" id="MobiDB-lite"/>
    </source>
</evidence>
<dbReference type="KEGG" id="ttf:THTE_1539"/>
<evidence type="ECO:0000313" key="2">
    <source>
        <dbReference type="EMBL" id="ASV74141.1"/>
    </source>
</evidence>
<organism evidence="2 3">
    <name type="scientific">Thermogutta terrifontis</name>
    <dbReference type="NCBI Taxonomy" id="1331910"/>
    <lineage>
        <taxon>Bacteria</taxon>
        <taxon>Pseudomonadati</taxon>
        <taxon>Planctomycetota</taxon>
        <taxon>Planctomycetia</taxon>
        <taxon>Pirellulales</taxon>
        <taxon>Thermoguttaceae</taxon>
        <taxon>Thermogutta</taxon>
    </lineage>
</organism>